<dbReference type="InterPro" id="IPR043141">
    <property type="entry name" value="Ribosomal_uL10-like_sf"/>
</dbReference>
<accession>A0ABS0AKI0</accession>
<protein>
    <recommendedName>
        <fullName evidence="5 6">Large ribosomal subunit protein uL10</fullName>
    </recommendedName>
</protein>
<dbReference type="Pfam" id="PF00466">
    <property type="entry name" value="Ribosomal_L10"/>
    <property type="match status" value="1"/>
</dbReference>
<evidence type="ECO:0000256" key="1">
    <source>
        <dbReference type="ARBA" id="ARBA00002633"/>
    </source>
</evidence>
<reference evidence="7 8" key="1">
    <citation type="submission" date="2012-09" db="EMBL/GenBank/DDBJ databases">
        <title>Genome Sequence of alkane-degrading Bacterium Alcanivorax venustensis ISO4.</title>
        <authorList>
            <person name="Lai Q."/>
            <person name="Shao Z."/>
        </authorList>
    </citation>
    <scope>NUCLEOTIDE SEQUENCE [LARGE SCALE GENOMIC DNA]</scope>
    <source>
        <strain evidence="7 8">ISO4</strain>
    </source>
</reference>
<evidence type="ECO:0000256" key="3">
    <source>
        <dbReference type="ARBA" id="ARBA00022980"/>
    </source>
</evidence>
<dbReference type="SUPFAM" id="SSF160369">
    <property type="entry name" value="Ribosomal protein L10-like"/>
    <property type="match status" value="1"/>
</dbReference>
<evidence type="ECO:0000313" key="8">
    <source>
        <dbReference type="Proteomes" id="UP000644441"/>
    </source>
</evidence>
<dbReference type="InterPro" id="IPR002363">
    <property type="entry name" value="Ribosomal_uL10_CS_bac"/>
</dbReference>
<dbReference type="GO" id="GO:0005840">
    <property type="term" value="C:ribosome"/>
    <property type="evidence" value="ECO:0007669"/>
    <property type="project" value="UniProtKB-KW"/>
</dbReference>
<gene>
    <name evidence="6" type="primary">rplJ</name>
    <name evidence="7" type="ORF">ISO4_03157</name>
</gene>
<keyword evidence="4 6" id="KW-0687">Ribonucleoprotein</keyword>
<dbReference type="Gene3D" id="6.10.250.2350">
    <property type="match status" value="1"/>
</dbReference>
<dbReference type="InterPro" id="IPR001790">
    <property type="entry name" value="Ribosomal_uL10"/>
</dbReference>
<dbReference type="InterPro" id="IPR047865">
    <property type="entry name" value="Ribosomal_uL10_bac_type"/>
</dbReference>
<dbReference type="Gene3D" id="3.30.70.1730">
    <property type="match status" value="1"/>
</dbReference>
<keyword evidence="3 6" id="KW-0689">Ribosomal protein</keyword>
<keyword evidence="6" id="KW-0694">RNA-binding</keyword>
<evidence type="ECO:0000313" key="7">
    <source>
        <dbReference type="EMBL" id="MBF5054555.1"/>
    </source>
</evidence>
<dbReference type="EMBL" id="ARXR01000052">
    <property type="protein sequence ID" value="MBF5054555.1"/>
    <property type="molecule type" value="Genomic_DNA"/>
</dbReference>
<dbReference type="PANTHER" id="PTHR11560">
    <property type="entry name" value="39S RIBOSOMAL PROTEIN L10, MITOCHONDRIAL"/>
    <property type="match status" value="1"/>
</dbReference>
<comment type="function">
    <text evidence="1 6">Forms part of the ribosomal stalk, playing a central role in the interaction of the ribosome with GTP-bound translation factors.</text>
</comment>
<evidence type="ECO:0000256" key="6">
    <source>
        <dbReference type="HAMAP-Rule" id="MF_00362"/>
    </source>
</evidence>
<evidence type="ECO:0000256" key="2">
    <source>
        <dbReference type="ARBA" id="ARBA00008889"/>
    </source>
</evidence>
<comment type="similarity">
    <text evidence="2 6">Belongs to the universal ribosomal protein uL10 family.</text>
</comment>
<sequence length="177" mass="18941">MPLNLEDKRAIVVSVNAAASEALSAVVADYRGLSVAEMTNLRLKARETGVYLKVVRNTLAKRAVAGTEYECLTDALVGPTVLAFSQDDPGAAARLIKDFAKDHDALEVKALAVGGVAYEAKDIDVLAKLPTRDEAIAQLMSVMQAPVAKFVRTLNEVPGKFVRTMAAVKDQKQQEAA</sequence>
<dbReference type="CDD" id="cd05797">
    <property type="entry name" value="Ribosomal_L10"/>
    <property type="match status" value="1"/>
</dbReference>
<proteinExistence type="inferred from homology"/>
<keyword evidence="6" id="KW-0699">rRNA-binding</keyword>
<name>A0ABS0AKI0_9GAMM</name>
<dbReference type="InterPro" id="IPR022973">
    <property type="entry name" value="Ribosomal_uL10_bac"/>
</dbReference>
<dbReference type="PROSITE" id="PS01109">
    <property type="entry name" value="RIBOSOMAL_L10"/>
    <property type="match status" value="1"/>
</dbReference>
<organism evidence="7 8">
    <name type="scientific">Alloalcanivorax venustensis ISO4</name>
    <dbReference type="NCBI Taxonomy" id="1177184"/>
    <lineage>
        <taxon>Bacteria</taxon>
        <taxon>Pseudomonadati</taxon>
        <taxon>Pseudomonadota</taxon>
        <taxon>Gammaproteobacteria</taxon>
        <taxon>Oceanospirillales</taxon>
        <taxon>Alcanivoracaceae</taxon>
        <taxon>Alloalcanivorax</taxon>
    </lineage>
</organism>
<evidence type="ECO:0000256" key="5">
    <source>
        <dbReference type="ARBA" id="ARBA00035202"/>
    </source>
</evidence>
<dbReference type="Proteomes" id="UP000644441">
    <property type="component" value="Unassembled WGS sequence"/>
</dbReference>
<dbReference type="NCBIfam" id="NF000955">
    <property type="entry name" value="PRK00099.1-1"/>
    <property type="match status" value="1"/>
</dbReference>
<keyword evidence="8" id="KW-1185">Reference proteome</keyword>
<dbReference type="HAMAP" id="MF_00362">
    <property type="entry name" value="Ribosomal_uL10"/>
    <property type="match status" value="1"/>
</dbReference>
<comment type="subunit">
    <text evidence="6">Part of the ribosomal stalk of the 50S ribosomal subunit. The N-terminus interacts with L11 and the large rRNA to form the base of the stalk. The C-terminus forms an elongated spine to which L12 dimers bind in a sequential fashion forming a multimeric L10(L12)X complex.</text>
</comment>
<dbReference type="RefSeq" id="WP_194856878.1">
    <property type="nucleotide sequence ID" value="NZ_ARXR01000052.1"/>
</dbReference>
<comment type="caution">
    <text evidence="7">The sequence shown here is derived from an EMBL/GenBank/DDBJ whole genome shotgun (WGS) entry which is preliminary data.</text>
</comment>
<evidence type="ECO:0000256" key="4">
    <source>
        <dbReference type="ARBA" id="ARBA00023274"/>
    </source>
</evidence>